<dbReference type="PANTHER" id="PTHR21726">
    <property type="entry name" value="PHOSPHATIDYLINOSITOL N-ACETYLGLUCOSAMINYLTRANSFERASE SUBUNIT P DOWN SYNDROME CRITICAL REGION PROTEIN 5 -RELATED"/>
    <property type="match status" value="1"/>
</dbReference>
<dbReference type="InterPro" id="IPR025486">
    <property type="entry name" value="DUF4378"/>
</dbReference>
<evidence type="ECO:0000313" key="4">
    <source>
        <dbReference type="EMBL" id="CAI0451392.1"/>
    </source>
</evidence>
<feature type="domain" description="DUF4378" evidence="2">
    <location>
        <begin position="777"/>
        <end position="909"/>
    </location>
</feature>
<comment type="caution">
    <text evidence="4">The sequence shown here is derived from an EMBL/GenBank/DDBJ whole genome shotgun (WGS) entry which is preliminary data.</text>
</comment>
<dbReference type="EMBL" id="CAMGYJ010000007">
    <property type="protein sequence ID" value="CAI0451392.1"/>
    <property type="molecule type" value="Genomic_DNA"/>
</dbReference>
<feature type="region of interest" description="Disordered" evidence="1">
    <location>
        <begin position="388"/>
        <end position="409"/>
    </location>
</feature>
<feature type="compositionally biased region" description="Polar residues" evidence="1">
    <location>
        <begin position="564"/>
        <end position="579"/>
    </location>
</feature>
<sequence>MGGQGMEQSQTPTTVPVATTTNCLAVSDKRPNRPGGCVGIFFQLFDWNRRFAKKKIFSTKLLPPARTKQASKKFAGDEKMPKTKPHLIEDENIGGFPANAKKISKDRSLAEFQKQEMRSPSLVARLMGLDSMPALQRDKQKKASNSVAYSNVTQDHRFNDGSDRVADLNSDKLSTKLESRPQKLQKTGQCDRRAVAATTRFGAEALDIRSVLSRSRKHKYNNPPAKLATPVVKSPKLSTARHGSRTSRLIDAATRILEPGIQATNRAKSTIAYSNSRRYAPDDDVLGGVFGQSVKEVQKSNVTSCRNCGNAVDVVVESRSHLVEEESEFQYRAASLASHFASDQGRDVACKRKQVQQQSSNVEKQDKGRACSSEVVVDRKAILHEFRAGGQSNGFQHGSSNHQRDDETSAAVAFKQRSQGQSRMPVVGTDRLTQGSKLSSFSGTKDFVAMNRSLSGRSRARVSNRMDNPTFNMERKFCNRRDDVLPQLRSPGVKRKTVSVKAQLQNSGHGNSSMPPVRQRSINFDAVHGKEIGSNPFRARTRFDSHGEGNNDLASFTFSSPSRVKTGYGSRNQMGTSTPKQRDMVIDESEAKRCVQKQVSPRRDALGSLLEQKLKELISQEEDELKGGSALPIRSTAMILQELISALTIETSIPTSPPSCFPIANTPFQNGKNHLSPGSVLDASFSNESCFSSSLDDNSASSMLNWDSTTTSTTEGRTFSKLVTDLHDHISRILQCITLAGGGCELTSRDLGHAKETILTAELFFGAATHHGPDRTTSSVLGSFLLDELNAVAVSMGSTEGSKEASNQLRRLLFDCVIDWLDSRYSRYCDAGFRTWRQQQLVSPWCKETVMEEVEEEVKRWTNMAGLIPDEMVELEMGQSLAKWTEFEVDSYEIGGELGCEIVEVLLEETVRDLWQL</sequence>
<protein>
    <recommendedName>
        <fullName evidence="6">DUF4378 domain-containing protein</fullName>
    </recommendedName>
</protein>
<reference evidence="4" key="1">
    <citation type="submission" date="2022-08" db="EMBL/GenBank/DDBJ databases">
        <authorList>
            <person name="Gutierrez-Valencia J."/>
        </authorList>
    </citation>
    <scope>NUCLEOTIDE SEQUENCE</scope>
</reference>
<feature type="region of interest" description="Disordered" evidence="1">
    <location>
        <begin position="564"/>
        <end position="583"/>
    </location>
</feature>
<organism evidence="4 5">
    <name type="scientific">Linum tenue</name>
    <dbReference type="NCBI Taxonomy" id="586396"/>
    <lineage>
        <taxon>Eukaryota</taxon>
        <taxon>Viridiplantae</taxon>
        <taxon>Streptophyta</taxon>
        <taxon>Embryophyta</taxon>
        <taxon>Tracheophyta</taxon>
        <taxon>Spermatophyta</taxon>
        <taxon>Magnoliopsida</taxon>
        <taxon>eudicotyledons</taxon>
        <taxon>Gunneridae</taxon>
        <taxon>Pentapetalae</taxon>
        <taxon>rosids</taxon>
        <taxon>fabids</taxon>
        <taxon>Malpighiales</taxon>
        <taxon>Linaceae</taxon>
        <taxon>Linum</taxon>
    </lineage>
</organism>
<evidence type="ECO:0000256" key="1">
    <source>
        <dbReference type="SAM" id="MobiDB-lite"/>
    </source>
</evidence>
<gene>
    <name evidence="4" type="ORF">LITE_LOCUS30852</name>
</gene>
<evidence type="ECO:0000313" key="5">
    <source>
        <dbReference type="Proteomes" id="UP001154282"/>
    </source>
</evidence>
<dbReference type="Proteomes" id="UP001154282">
    <property type="component" value="Unassembled WGS sequence"/>
</dbReference>
<dbReference type="Pfam" id="PF14309">
    <property type="entry name" value="DUF4378"/>
    <property type="match status" value="1"/>
</dbReference>
<dbReference type="InterPro" id="IPR032795">
    <property type="entry name" value="DUF3741-assoc"/>
</dbReference>
<dbReference type="AlphaFoldDB" id="A0AAV0MYV7"/>
<accession>A0AAV0MYV7</accession>
<dbReference type="PANTHER" id="PTHR21726:SF61">
    <property type="entry name" value="DNAA INITIATOR-ASSOCIATING PROTEIN"/>
    <property type="match status" value="1"/>
</dbReference>
<evidence type="ECO:0000259" key="3">
    <source>
        <dbReference type="Pfam" id="PF14383"/>
    </source>
</evidence>
<proteinExistence type="predicted"/>
<evidence type="ECO:0000259" key="2">
    <source>
        <dbReference type="Pfam" id="PF14309"/>
    </source>
</evidence>
<keyword evidence="5" id="KW-1185">Reference proteome</keyword>
<evidence type="ECO:0008006" key="6">
    <source>
        <dbReference type="Google" id="ProtNLM"/>
    </source>
</evidence>
<name>A0AAV0MYV7_9ROSI</name>
<dbReference type="Pfam" id="PF14383">
    <property type="entry name" value="VARLMGL"/>
    <property type="match status" value="1"/>
</dbReference>
<feature type="domain" description="DUF3741" evidence="3">
    <location>
        <begin position="111"/>
        <end position="137"/>
    </location>
</feature>